<sequence>MRFITLSSALLTTLLSISSVQAYPAADTNEFRANKIRSAFKHAWQGYSTFAYGHDELLPVSGSFSDSRNGWGASIFDALDTMVIMGLDEEYQASLEFVANVNWTSTQTPSKTFETCIRYLGGLLSAYDLRPDPMLLTKALELVDQVLLPAFTTENQVPAAFVNVPRKQPMSSKTIILAEFALQLEFVRLSQVTNDPKWERLGNQVIEKIAQAKTPLAGLYSISWDVDTFQPSNRSYITVSGGGDSFYEYLLKTHILMEGNEELQLQMWKQSVDSMYHYLRSVSAEGSVFLAEALGGKKYLKSGELVCFMPGNLLLGARYLQEPAYETFAQELMDSCFKTWHNSPTGLSPESWGWIDQASLMDDSINATYTADQKRLYKDLAFIPTGKSYLLRPETLESLFYFYRLTGDAKYQDMAWEIFESIERHCKTEHGYSSVEDITDNQGDITSNFQESFFFAETLKYLFLIFSDKSLISLDDYVFNTEAHPFRLSTPIKVQV</sequence>
<dbReference type="GO" id="GO:0005509">
    <property type="term" value="F:calcium ion binding"/>
    <property type="evidence" value="ECO:0007669"/>
    <property type="project" value="InterPro"/>
</dbReference>
<dbReference type="GO" id="GO:0005975">
    <property type="term" value="P:carbohydrate metabolic process"/>
    <property type="evidence" value="ECO:0007669"/>
    <property type="project" value="InterPro"/>
</dbReference>
<evidence type="ECO:0000256" key="4">
    <source>
        <dbReference type="ARBA" id="ARBA00022729"/>
    </source>
</evidence>
<comment type="similarity">
    <text evidence="3 14">Belongs to the glycosyl hydrolase 47 family.</text>
</comment>
<keyword evidence="7" id="KW-0325">Glycoprotein</keyword>
<keyword evidence="17" id="KW-1185">Reference proteome</keyword>
<keyword evidence="8 14" id="KW-0326">Glycosidase</keyword>
<comment type="catalytic activity">
    <reaction evidence="10">
        <text>N(4)-(alpha-D-Man-(1-&gt;2)-alpha-D-Man-(1-&gt;2)-alpha-D-Man-(1-&gt;3)-[alpha-D-Man-(1-&gt;2)-alpha-D-Man-(1-&gt;3)-[alpha-D-Man-(1-&gt;2)-alpha-D-Man-(1-&gt;6)]-alpha-D-Man-(1-&gt;6)]-beta-D-Man-(1-&gt;4)-beta-D-GlcNAc-(1-&gt;4)-beta-D-GlcNAc)-L-asparaginyl-[protein] (N-glucan mannose isomer 9A1,2,3B1,2,3) + 4 H2O = N(4)-(alpha-D-Man-(1-&gt;3)-[alpha-D-Man-(1-&gt;3)-[alpha-D-Man-(1-&gt;6)]-alpha-D-Man-(1-&gt;6)]-beta-D-Man-(1-&gt;4)-beta-D-GlcNAc-(1-&gt;4)-beta-D-GlcNAc)-L-asparaginyl-[protein] (N-glucan mannose isomer 5A1,2) + 4 beta-D-mannose</text>
        <dbReference type="Rhea" id="RHEA:56008"/>
        <dbReference type="Rhea" id="RHEA-COMP:14356"/>
        <dbReference type="Rhea" id="RHEA-COMP:14367"/>
        <dbReference type="ChEBI" id="CHEBI:15377"/>
        <dbReference type="ChEBI" id="CHEBI:28563"/>
        <dbReference type="ChEBI" id="CHEBI:59087"/>
        <dbReference type="ChEBI" id="CHEBI:139493"/>
        <dbReference type="EC" id="3.2.1.113"/>
    </reaction>
</comment>
<dbReference type="InterPro" id="IPR012341">
    <property type="entry name" value="6hp_glycosidase-like_sf"/>
</dbReference>
<dbReference type="EMBL" id="AMYB01000004">
    <property type="protein sequence ID" value="OAD04015.1"/>
    <property type="molecule type" value="Genomic_DNA"/>
</dbReference>
<evidence type="ECO:0000256" key="15">
    <source>
        <dbReference type="SAM" id="SignalP"/>
    </source>
</evidence>
<feature type="active site" evidence="11">
    <location>
        <position position="244"/>
    </location>
</feature>
<feature type="chain" id="PRO_5007898795" description="alpha-1,2-Mannosidase" evidence="15">
    <location>
        <begin position="23"/>
        <end position="496"/>
    </location>
</feature>
<protein>
    <recommendedName>
        <fullName evidence="14">alpha-1,2-Mannosidase</fullName>
        <ecNumber evidence="14">3.2.1.-</ecNumber>
    </recommendedName>
</protein>
<feature type="disulfide bond" evidence="13">
    <location>
        <begin position="307"/>
        <end position="336"/>
    </location>
</feature>
<dbReference type="Pfam" id="PF01532">
    <property type="entry name" value="Glyco_hydro_47"/>
    <property type="match status" value="1"/>
</dbReference>
<evidence type="ECO:0000256" key="11">
    <source>
        <dbReference type="PIRSR" id="PIRSR601382-1"/>
    </source>
</evidence>
<evidence type="ECO:0000256" key="9">
    <source>
        <dbReference type="ARBA" id="ARBA00047669"/>
    </source>
</evidence>
<dbReference type="Proteomes" id="UP000077051">
    <property type="component" value="Unassembled WGS sequence"/>
</dbReference>
<gene>
    <name evidence="16" type="ORF">MUCCIDRAFT_81962</name>
</gene>
<evidence type="ECO:0000256" key="3">
    <source>
        <dbReference type="ARBA" id="ARBA00007658"/>
    </source>
</evidence>
<reference evidence="16 17" key="1">
    <citation type="submission" date="2015-06" db="EMBL/GenBank/DDBJ databases">
        <title>Expansion of signal transduction pathways in fungi by whole-genome duplication.</title>
        <authorList>
            <consortium name="DOE Joint Genome Institute"/>
            <person name="Corrochano L.M."/>
            <person name="Kuo A."/>
            <person name="Marcet-Houben M."/>
            <person name="Polaino S."/>
            <person name="Salamov A."/>
            <person name="Villalobos J.M."/>
            <person name="Alvarez M.I."/>
            <person name="Avalos J."/>
            <person name="Benito E.P."/>
            <person name="Benoit I."/>
            <person name="Burger G."/>
            <person name="Camino L.P."/>
            <person name="Canovas D."/>
            <person name="Cerda-Olmedo E."/>
            <person name="Cheng J.-F."/>
            <person name="Dominguez A."/>
            <person name="Elias M."/>
            <person name="Eslava A.P."/>
            <person name="Glaser F."/>
            <person name="Grimwood J."/>
            <person name="Gutierrez G."/>
            <person name="Heitman J."/>
            <person name="Henrissat B."/>
            <person name="Iturriaga E.A."/>
            <person name="Lang B.F."/>
            <person name="Lavin J.L."/>
            <person name="Lee S."/>
            <person name="Li W."/>
            <person name="Lindquist E."/>
            <person name="Lopez-Garcia S."/>
            <person name="Luque E.M."/>
            <person name="Marcos A.T."/>
            <person name="Martin J."/>
            <person name="Mccluskey K."/>
            <person name="Medina H.R."/>
            <person name="Miralles-Duran A."/>
            <person name="Miyazaki A."/>
            <person name="Munoz-Torres E."/>
            <person name="Oguiza J.A."/>
            <person name="Ohm R."/>
            <person name="Olmedo M."/>
            <person name="Orejas M."/>
            <person name="Ortiz-Castellanos L."/>
            <person name="Pisabarro A.G."/>
            <person name="Rodriguez-Romero J."/>
            <person name="Ruiz-Herrera J."/>
            <person name="Ruiz-Vazquez R."/>
            <person name="Sanz C."/>
            <person name="Schackwitz W."/>
            <person name="Schmutz J."/>
            <person name="Shahriari M."/>
            <person name="Shelest E."/>
            <person name="Silva-Franco F."/>
            <person name="Soanes D."/>
            <person name="Syed K."/>
            <person name="Tagua V.G."/>
            <person name="Talbot N.J."/>
            <person name="Thon M."/>
            <person name="De Vries R.P."/>
            <person name="Wiebenga A."/>
            <person name="Yadav J.S."/>
            <person name="Braun E.L."/>
            <person name="Baker S."/>
            <person name="Garre V."/>
            <person name="Horwitz B."/>
            <person name="Torres-Martinez S."/>
            <person name="Idnurm A."/>
            <person name="Herrera-Estrella A."/>
            <person name="Gabaldon T."/>
            <person name="Grigoriev I.V."/>
        </authorList>
    </citation>
    <scope>NUCLEOTIDE SEQUENCE [LARGE SCALE GENOMIC DNA]</scope>
    <source>
        <strain evidence="16 17">CBS 277.49</strain>
    </source>
</reference>
<comment type="pathway">
    <text evidence="2">Protein modification; protein glycosylation.</text>
</comment>
<dbReference type="Gene3D" id="1.50.10.10">
    <property type="match status" value="1"/>
</dbReference>
<keyword evidence="6 13" id="KW-1015">Disulfide bond</keyword>
<dbReference type="EC" id="3.2.1.-" evidence="14"/>
<dbReference type="AlphaFoldDB" id="A0A168LVR9"/>
<dbReference type="PRINTS" id="PR00747">
    <property type="entry name" value="GLYHDRLASE47"/>
</dbReference>
<dbReference type="PANTHER" id="PTHR11742:SF101">
    <property type="entry name" value="MANNOSYL-OLIGOSACCHARIDE ALPHA-1,2-MANNOSIDASE 1B"/>
    <property type="match status" value="1"/>
</dbReference>
<dbReference type="SUPFAM" id="SSF48225">
    <property type="entry name" value="Seven-hairpin glycosidases"/>
    <property type="match status" value="1"/>
</dbReference>
<keyword evidence="12" id="KW-0479">Metal-binding</keyword>
<comment type="catalytic activity">
    <reaction evidence="9">
        <text>N(4)-(alpha-D-Man-(1-&gt;2)-alpha-D-Man-(1-&gt;2)-alpha-D-Man-(1-&gt;3)-[alpha-D-Man-(1-&gt;3)-[alpha-D-Man-(1-&gt;2)-alpha-D-Man-(1-&gt;6)]-alpha-D-Man-(1-&gt;6)]-beta-D-Man-(1-&gt;4)-beta-D-GlcNAc-(1-&gt;4)-beta-D-GlcNAc)-L-asparaginyl-[protein] (N-glucan mannose isomer 8A1,2,3B1,3) + 3 H2O = N(4)-(alpha-D-Man-(1-&gt;3)-[alpha-D-Man-(1-&gt;3)-[alpha-D-Man-(1-&gt;6)]-alpha-D-Man-(1-&gt;6)]-beta-D-Man-(1-&gt;4)-beta-D-GlcNAc-(1-&gt;4)-beta-D-GlcNAc)-L-asparaginyl-[protein] (N-glucan mannose isomer 5A1,2) + 3 beta-D-mannose</text>
        <dbReference type="Rhea" id="RHEA:56028"/>
        <dbReference type="Rhea" id="RHEA-COMP:14358"/>
        <dbReference type="Rhea" id="RHEA-COMP:14367"/>
        <dbReference type="ChEBI" id="CHEBI:15377"/>
        <dbReference type="ChEBI" id="CHEBI:28563"/>
        <dbReference type="ChEBI" id="CHEBI:59087"/>
        <dbReference type="ChEBI" id="CHEBI:60628"/>
        <dbReference type="EC" id="3.2.1.113"/>
    </reaction>
</comment>
<feature type="active site" description="Proton donor" evidence="11">
    <location>
        <position position="350"/>
    </location>
</feature>
<feature type="active site" evidence="11">
    <location>
        <position position="394"/>
    </location>
</feature>
<comment type="cofactor">
    <cofactor evidence="1 12">
        <name>Ca(2+)</name>
        <dbReference type="ChEBI" id="CHEBI:29108"/>
    </cofactor>
</comment>
<evidence type="ECO:0000313" key="16">
    <source>
        <dbReference type="EMBL" id="OAD04015.1"/>
    </source>
</evidence>
<dbReference type="OrthoDB" id="8118055at2759"/>
<dbReference type="PANTHER" id="PTHR11742">
    <property type="entry name" value="MANNOSYL-OLIGOSACCHARIDE ALPHA-1,2-MANNOSIDASE-RELATED"/>
    <property type="match status" value="1"/>
</dbReference>
<keyword evidence="5 14" id="KW-0378">Hydrolase</keyword>
<evidence type="ECO:0000256" key="10">
    <source>
        <dbReference type="ARBA" id="ARBA00048605"/>
    </source>
</evidence>
<evidence type="ECO:0000256" key="5">
    <source>
        <dbReference type="ARBA" id="ARBA00022801"/>
    </source>
</evidence>
<keyword evidence="12" id="KW-0106">Calcium</keyword>
<dbReference type="InterPro" id="IPR050749">
    <property type="entry name" value="Glycosyl_Hydrolase_47"/>
</dbReference>
<name>A0A168LVR9_MUCCL</name>
<dbReference type="VEuPathDB" id="FungiDB:MUCCIDRAFT_81962"/>
<feature type="signal peptide" evidence="15">
    <location>
        <begin position="1"/>
        <end position="22"/>
    </location>
</feature>
<evidence type="ECO:0000256" key="6">
    <source>
        <dbReference type="ARBA" id="ARBA00023157"/>
    </source>
</evidence>
<dbReference type="GO" id="GO:0016020">
    <property type="term" value="C:membrane"/>
    <property type="evidence" value="ECO:0007669"/>
    <property type="project" value="InterPro"/>
</dbReference>
<dbReference type="InterPro" id="IPR001382">
    <property type="entry name" value="Glyco_hydro_47"/>
</dbReference>
<comment type="caution">
    <text evidence="16">The sequence shown here is derived from an EMBL/GenBank/DDBJ whole genome shotgun (WGS) entry which is preliminary data.</text>
</comment>
<dbReference type="GO" id="GO:0036503">
    <property type="term" value="P:ERAD pathway"/>
    <property type="evidence" value="ECO:0007669"/>
    <property type="project" value="UniProtKB-ARBA"/>
</dbReference>
<accession>A0A168LVR9</accession>
<evidence type="ECO:0000256" key="8">
    <source>
        <dbReference type="ARBA" id="ARBA00023295"/>
    </source>
</evidence>
<evidence type="ECO:0000256" key="2">
    <source>
        <dbReference type="ARBA" id="ARBA00004922"/>
    </source>
</evidence>
<dbReference type="GO" id="GO:0004571">
    <property type="term" value="F:mannosyl-oligosaccharide 1,2-alpha-mannosidase activity"/>
    <property type="evidence" value="ECO:0007669"/>
    <property type="project" value="UniProtKB-EC"/>
</dbReference>
<evidence type="ECO:0000313" key="17">
    <source>
        <dbReference type="Proteomes" id="UP000077051"/>
    </source>
</evidence>
<evidence type="ECO:0000256" key="1">
    <source>
        <dbReference type="ARBA" id="ARBA00001913"/>
    </source>
</evidence>
<feature type="active site" description="Proton donor" evidence="11">
    <location>
        <position position="114"/>
    </location>
</feature>
<dbReference type="GO" id="GO:0005783">
    <property type="term" value="C:endoplasmic reticulum"/>
    <property type="evidence" value="ECO:0007669"/>
    <property type="project" value="TreeGrafter"/>
</dbReference>
<evidence type="ECO:0000256" key="14">
    <source>
        <dbReference type="RuleBase" id="RU361193"/>
    </source>
</evidence>
<evidence type="ECO:0000256" key="13">
    <source>
        <dbReference type="PIRSR" id="PIRSR601382-3"/>
    </source>
</evidence>
<evidence type="ECO:0000256" key="7">
    <source>
        <dbReference type="ARBA" id="ARBA00023180"/>
    </source>
</evidence>
<organism evidence="16 17">
    <name type="scientific">Mucor lusitanicus CBS 277.49</name>
    <dbReference type="NCBI Taxonomy" id="747725"/>
    <lineage>
        <taxon>Eukaryota</taxon>
        <taxon>Fungi</taxon>
        <taxon>Fungi incertae sedis</taxon>
        <taxon>Mucoromycota</taxon>
        <taxon>Mucoromycotina</taxon>
        <taxon>Mucoromycetes</taxon>
        <taxon>Mucorales</taxon>
        <taxon>Mucorineae</taxon>
        <taxon>Mucoraceae</taxon>
        <taxon>Mucor</taxon>
    </lineage>
</organism>
<dbReference type="InterPro" id="IPR036026">
    <property type="entry name" value="Seven-hairpin_glycosidases"/>
</dbReference>
<evidence type="ECO:0000256" key="12">
    <source>
        <dbReference type="PIRSR" id="PIRSR601382-2"/>
    </source>
</evidence>
<feature type="binding site" evidence="12">
    <location>
        <position position="481"/>
    </location>
    <ligand>
        <name>Ca(2+)</name>
        <dbReference type="ChEBI" id="CHEBI:29108"/>
    </ligand>
</feature>
<proteinExistence type="inferred from homology"/>
<keyword evidence="4 15" id="KW-0732">Signal</keyword>